<proteinExistence type="predicted"/>
<evidence type="ECO:0000256" key="3">
    <source>
        <dbReference type="ARBA" id="ARBA00023237"/>
    </source>
</evidence>
<comment type="subcellular location">
    <subcellularLocation>
        <location evidence="1">Cell outer membrane</location>
    </subcellularLocation>
</comment>
<dbReference type="RefSeq" id="WP_379941891.1">
    <property type="nucleotide sequence ID" value="NZ_JBHTIB010000012.1"/>
</dbReference>
<dbReference type="SUPFAM" id="SSF82171">
    <property type="entry name" value="DPP6 N-terminal domain-like"/>
    <property type="match status" value="1"/>
</dbReference>
<dbReference type="Proteomes" id="UP001597011">
    <property type="component" value="Unassembled WGS sequence"/>
</dbReference>
<evidence type="ECO:0000313" key="8">
    <source>
        <dbReference type="Proteomes" id="UP001597011"/>
    </source>
</evidence>
<keyword evidence="2 4" id="KW-0472">Membrane</keyword>
<gene>
    <name evidence="7" type="ORF">ACFQ0I_10150</name>
</gene>
<dbReference type="InterPro" id="IPR011659">
    <property type="entry name" value="WD40"/>
</dbReference>
<dbReference type="InterPro" id="IPR011990">
    <property type="entry name" value="TPR-like_helical_dom_sf"/>
</dbReference>
<sequence>MKLKNHLIFSIFLAISCIASGQSGIQSKADNLFNNFDFVNATTLYKELISKNYNTDYVTRQVADSYAFMRNPDSAVVYYKKVVIQPNVPTIYFYKYAQALRGVKDYKESRIWFKNFKNAGGEIKEETYLKDDEFLNAIFNAKQNYFLKEVKFNSKYSDFAAFEHNNDLYFVSARDEGVSTKNRYSWNEEPFLDIYVTNKSSNTDNISHKSKIKGAVNTTFHEGPLTISKDGQTMYFSRNDFNNQVLDKNTQGVTNLKIYKASLEDGKWTNIVELPFNSNSYSISHPALNKDGSKLYFTSDMPGGYGGTDLYYVDVYKNGTYSAPQNLGNNINTSKNECFPFLNNENALFFASDGHPGLGLLDIFAAVTNKNNAVISILNLGIPVNSNKDDFSFFMTEDGLSGYFASNRDGGIGSDDIYAFSRIPTLKLEGTITDAVTKNPIANAVTTLFDANNKTIANAETDLNGHYSINIDLNTDYSLKTTKQNYLDNTTVITSKGMAANTTSLKANIVLNPVPLEDIPITELVPIYFDFNKYDLRRDSTVELDRIVDLMINSYPNMAIKIESHTDSRGPTTYNEILSEERAKATYDYLIKKGVNPDRILGYKGFGERKLTNNCDGTITCTEEQHQLNRRTQFIVIKMK</sequence>
<dbReference type="SUPFAM" id="SSF103088">
    <property type="entry name" value="OmpA-like"/>
    <property type="match status" value="1"/>
</dbReference>
<protein>
    <submittedName>
        <fullName evidence="7">OmpA family protein</fullName>
    </submittedName>
</protein>
<feature type="domain" description="OmpA-like" evidence="6">
    <location>
        <begin position="516"/>
        <end position="640"/>
    </location>
</feature>
<keyword evidence="8" id="KW-1185">Reference proteome</keyword>
<comment type="caution">
    <text evidence="7">The sequence shown here is derived from an EMBL/GenBank/DDBJ whole genome shotgun (WGS) entry which is preliminary data.</text>
</comment>
<dbReference type="Gene3D" id="2.60.40.1120">
    <property type="entry name" value="Carboxypeptidase-like, regulatory domain"/>
    <property type="match status" value="1"/>
</dbReference>
<evidence type="ECO:0000256" key="4">
    <source>
        <dbReference type="PROSITE-ProRule" id="PRU00473"/>
    </source>
</evidence>
<dbReference type="EMBL" id="JBHTIB010000012">
    <property type="protein sequence ID" value="MFD0836127.1"/>
    <property type="molecule type" value="Genomic_DNA"/>
</dbReference>
<dbReference type="PROSITE" id="PS51257">
    <property type="entry name" value="PROKAR_LIPOPROTEIN"/>
    <property type="match status" value="1"/>
</dbReference>
<dbReference type="PANTHER" id="PTHR30329:SF21">
    <property type="entry name" value="LIPOPROTEIN YIAD-RELATED"/>
    <property type="match status" value="1"/>
</dbReference>
<dbReference type="SUPFAM" id="SSF48452">
    <property type="entry name" value="TPR-like"/>
    <property type="match status" value="1"/>
</dbReference>
<dbReference type="InterPro" id="IPR006664">
    <property type="entry name" value="OMP_bac"/>
</dbReference>
<dbReference type="InterPro" id="IPR011042">
    <property type="entry name" value="6-blade_b-propeller_TolB-like"/>
</dbReference>
<dbReference type="Gene3D" id="3.30.1330.60">
    <property type="entry name" value="OmpA-like domain"/>
    <property type="match status" value="1"/>
</dbReference>
<evidence type="ECO:0000259" key="6">
    <source>
        <dbReference type="PROSITE" id="PS51123"/>
    </source>
</evidence>
<dbReference type="PRINTS" id="PR01021">
    <property type="entry name" value="OMPADOMAIN"/>
</dbReference>
<feature type="chain" id="PRO_5045221602" evidence="5">
    <location>
        <begin position="22"/>
        <end position="640"/>
    </location>
</feature>
<dbReference type="CDD" id="cd07185">
    <property type="entry name" value="OmpA_C-like"/>
    <property type="match status" value="1"/>
</dbReference>
<dbReference type="InterPro" id="IPR006665">
    <property type="entry name" value="OmpA-like"/>
</dbReference>
<feature type="signal peptide" evidence="5">
    <location>
        <begin position="1"/>
        <end position="21"/>
    </location>
</feature>
<keyword evidence="5" id="KW-0732">Signal</keyword>
<dbReference type="Gene3D" id="1.25.40.10">
    <property type="entry name" value="Tetratricopeptide repeat domain"/>
    <property type="match status" value="1"/>
</dbReference>
<organism evidence="7 8">
    <name type="scientific">Mariniflexile aquimaris</name>
    <dbReference type="NCBI Taxonomy" id="881009"/>
    <lineage>
        <taxon>Bacteria</taxon>
        <taxon>Pseudomonadati</taxon>
        <taxon>Bacteroidota</taxon>
        <taxon>Flavobacteriia</taxon>
        <taxon>Flavobacteriales</taxon>
        <taxon>Flavobacteriaceae</taxon>
        <taxon>Mariniflexile</taxon>
    </lineage>
</organism>
<evidence type="ECO:0000313" key="7">
    <source>
        <dbReference type="EMBL" id="MFD0836127.1"/>
    </source>
</evidence>
<accession>A0ABW3BUF7</accession>
<dbReference type="InterPro" id="IPR050330">
    <property type="entry name" value="Bact_OuterMem_StrucFunc"/>
</dbReference>
<keyword evidence="3" id="KW-0998">Cell outer membrane</keyword>
<dbReference type="Pfam" id="PF00691">
    <property type="entry name" value="OmpA"/>
    <property type="match status" value="1"/>
</dbReference>
<dbReference type="Pfam" id="PF13620">
    <property type="entry name" value="CarboxypepD_reg"/>
    <property type="match status" value="1"/>
</dbReference>
<dbReference type="InterPro" id="IPR036737">
    <property type="entry name" value="OmpA-like_sf"/>
</dbReference>
<evidence type="ECO:0000256" key="2">
    <source>
        <dbReference type="ARBA" id="ARBA00023136"/>
    </source>
</evidence>
<dbReference type="Gene3D" id="2.120.10.30">
    <property type="entry name" value="TolB, C-terminal domain"/>
    <property type="match status" value="1"/>
</dbReference>
<evidence type="ECO:0000256" key="5">
    <source>
        <dbReference type="SAM" id="SignalP"/>
    </source>
</evidence>
<dbReference type="PANTHER" id="PTHR30329">
    <property type="entry name" value="STATOR ELEMENT OF FLAGELLAR MOTOR COMPLEX"/>
    <property type="match status" value="1"/>
</dbReference>
<dbReference type="PROSITE" id="PS51123">
    <property type="entry name" value="OMPA_2"/>
    <property type="match status" value="1"/>
</dbReference>
<dbReference type="Pfam" id="PF07676">
    <property type="entry name" value="PD40"/>
    <property type="match status" value="2"/>
</dbReference>
<evidence type="ECO:0000256" key="1">
    <source>
        <dbReference type="ARBA" id="ARBA00004442"/>
    </source>
</evidence>
<dbReference type="SUPFAM" id="SSF49464">
    <property type="entry name" value="Carboxypeptidase regulatory domain-like"/>
    <property type="match status" value="1"/>
</dbReference>
<name>A0ABW3BUF7_9FLAO</name>
<reference evidence="8" key="1">
    <citation type="journal article" date="2019" name="Int. J. Syst. Evol. Microbiol.">
        <title>The Global Catalogue of Microorganisms (GCM) 10K type strain sequencing project: providing services to taxonomists for standard genome sequencing and annotation.</title>
        <authorList>
            <consortium name="The Broad Institute Genomics Platform"/>
            <consortium name="The Broad Institute Genome Sequencing Center for Infectious Disease"/>
            <person name="Wu L."/>
            <person name="Ma J."/>
        </authorList>
    </citation>
    <scope>NUCLEOTIDE SEQUENCE [LARGE SCALE GENOMIC DNA]</scope>
    <source>
        <strain evidence="8">CCUG 60529</strain>
    </source>
</reference>
<dbReference type="InterPro" id="IPR008969">
    <property type="entry name" value="CarboxyPept-like_regulatory"/>
</dbReference>